<proteinExistence type="predicted"/>
<dbReference type="AlphaFoldDB" id="A0A813DMU9"/>
<feature type="domain" description="Methyltransferase FkbM" evidence="1">
    <location>
        <begin position="32"/>
        <end position="181"/>
    </location>
</feature>
<dbReference type="SUPFAM" id="SSF53335">
    <property type="entry name" value="S-adenosyl-L-methionine-dependent methyltransferases"/>
    <property type="match status" value="1"/>
</dbReference>
<gene>
    <name evidence="2" type="ORF">PGLA1383_LOCUS6654</name>
</gene>
<dbReference type="NCBIfam" id="TIGR01444">
    <property type="entry name" value="fkbM_fam"/>
    <property type="match status" value="1"/>
</dbReference>
<evidence type="ECO:0000313" key="2">
    <source>
        <dbReference type="EMBL" id="CAE8587826.1"/>
    </source>
</evidence>
<dbReference type="EMBL" id="CAJNNV010002777">
    <property type="protein sequence ID" value="CAE8587826.1"/>
    <property type="molecule type" value="Genomic_DNA"/>
</dbReference>
<dbReference type="InterPro" id="IPR052514">
    <property type="entry name" value="SAM-dependent_MTase"/>
</dbReference>
<comment type="caution">
    <text evidence="2">The sequence shown here is derived from an EMBL/GenBank/DDBJ whole genome shotgun (WGS) entry which is preliminary data.</text>
</comment>
<dbReference type="InterPro" id="IPR029063">
    <property type="entry name" value="SAM-dependent_MTases_sf"/>
</dbReference>
<protein>
    <recommendedName>
        <fullName evidence="1">Methyltransferase FkbM domain-containing protein</fullName>
    </recommendedName>
</protein>
<dbReference type="Pfam" id="PF05050">
    <property type="entry name" value="Methyltransf_21"/>
    <property type="match status" value="1"/>
</dbReference>
<reference evidence="2" key="1">
    <citation type="submission" date="2021-02" db="EMBL/GenBank/DDBJ databases">
        <authorList>
            <person name="Dougan E. K."/>
            <person name="Rhodes N."/>
            <person name="Thang M."/>
            <person name="Chan C."/>
        </authorList>
    </citation>
    <scope>NUCLEOTIDE SEQUENCE</scope>
</reference>
<dbReference type="OrthoDB" id="426790at2759"/>
<dbReference type="Gene3D" id="3.40.50.150">
    <property type="entry name" value="Vaccinia Virus protein VP39"/>
    <property type="match status" value="1"/>
</dbReference>
<dbReference type="PANTHER" id="PTHR34203">
    <property type="entry name" value="METHYLTRANSFERASE, FKBM FAMILY PROTEIN"/>
    <property type="match status" value="1"/>
</dbReference>
<feature type="non-terminal residue" evidence="2">
    <location>
        <position position="1"/>
    </location>
</feature>
<evidence type="ECO:0000313" key="3">
    <source>
        <dbReference type="Proteomes" id="UP000654075"/>
    </source>
</evidence>
<keyword evidence="3" id="KW-1185">Reference proteome</keyword>
<accession>A0A813DMU9</accession>
<evidence type="ECO:0000259" key="1">
    <source>
        <dbReference type="Pfam" id="PF05050"/>
    </source>
</evidence>
<sequence length="233" mass="25886">VVSNFVRREGTFEPEELELFKSLVHEGDVYCDLGSHVGSYAVPMASHVGINGRVYAFEPFRLVFQLLMGNVAINGLANVYGNNVAVGAKAEVRSVKSPALTRSSNIGATSVYNQAREHYGENQVLQYEGTENVKVITFDSLNLQKVNFMKIDVEGALDKVLRGGQRTIKRFRPIIACEHGEGNGPPLLLEWGYKCVLALPIHELWVCVPKESWAKYSWLADVPEGGRYQAQQD</sequence>
<organism evidence="2 3">
    <name type="scientific">Polarella glacialis</name>
    <name type="common">Dinoflagellate</name>
    <dbReference type="NCBI Taxonomy" id="89957"/>
    <lineage>
        <taxon>Eukaryota</taxon>
        <taxon>Sar</taxon>
        <taxon>Alveolata</taxon>
        <taxon>Dinophyceae</taxon>
        <taxon>Suessiales</taxon>
        <taxon>Suessiaceae</taxon>
        <taxon>Polarella</taxon>
    </lineage>
</organism>
<name>A0A813DMU9_POLGL</name>
<dbReference type="Proteomes" id="UP000654075">
    <property type="component" value="Unassembled WGS sequence"/>
</dbReference>
<dbReference type="InterPro" id="IPR006342">
    <property type="entry name" value="FkbM_mtfrase"/>
</dbReference>
<dbReference type="PANTHER" id="PTHR34203:SF15">
    <property type="entry name" value="SLL1173 PROTEIN"/>
    <property type="match status" value="1"/>
</dbReference>